<comment type="similarity">
    <text evidence="2">Belongs to the AP endonuclease 2 family.</text>
</comment>
<feature type="compositionally biased region" description="Basic and acidic residues" evidence="9">
    <location>
        <begin position="27"/>
        <end position="46"/>
    </location>
</feature>
<evidence type="ECO:0000313" key="12">
    <source>
        <dbReference type="Proteomes" id="UP000799302"/>
    </source>
</evidence>
<dbReference type="PROSITE" id="PS51432">
    <property type="entry name" value="AP_NUCLEASE_F2_4"/>
    <property type="match status" value="1"/>
</dbReference>
<dbReference type="NCBIfam" id="TIGR00587">
    <property type="entry name" value="nfo"/>
    <property type="match status" value="1"/>
</dbReference>
<feature type="region of interest" description="Disordered" evidence="9">
    <location>
        <begin position="382"/>
        <end position="424"/>
    </location>
</feature>
<dbReference type="PANTHER" id="PTHR21445">
    <property type="entry name" value="ENDONUCLEASE IV ENDODEOXYRIBONUCLEASE IV"/>
    <property type="match status" value="1"/>
</dbReference>
<gene>
    <name evidence="11" type="ORF">BT63DRAFT_371103</name>
</gene>
<evidence type="ECO:0000256" key="4">
    <source>
        <dbReference type="ARBA" id="ARBA00022723"/>
    </source>
</evidence>
<dbReference type="Gene3D" id="3.20.20.150">
    <property type="entry name" value="Divalent-metal-dependent TIM barrel enzymes"/>
    <property type="match status" value="1"/>
</dbReference>
<keyword evidence="8" id="KW-0234">DNA repair</keyword>
<evidence type="ECO:0000313" key="11">
    <source>
        <dbReference type="EMBL" id="KAF2671129.1"/>
    </source>
</evidence>
<dbReference type="EMBL" id="MU004233">
    <property type="protein sequence ID" value="KAF2671129.1"/>
    <property type="molecule type" value="Genomic_DNA"/>
</dbReference>
<sequence length="424" mass="46875">MAPKSKAGTKRSARVDISPPAVKRKRANEEPTYREESGFEEKEKKAKTPAKRQSKKVKVEDLMPLAVRTIGSKILVGAHISGAGAGVHNAIVNSVHIGGNAFSLFMKSQRKWAFAPLSNEVEVSFASACKEHQYGAPHHEIPPIVPHGSYLVNLAHTEASRAKQAYDHFLDDLSRCHKLGIRLYNFHPGNAVGAESRSEAISHIAKQLNKAHNDESSGKVITLLETMAAFGGNTIGTTFEELAEIIEQIDDKNRVGVCLDTCHIFAAGYDLRTPESYKDTMDRFESTIGLRYLKAFHINDSKAPLNSGRDLHANIGTGFLGLKSFWNVVNDTRLWGLPLILETPIDRKNKDGKNEEDKSVWAGEIKLLESLVGMDPEGAEFEKLSTELQSQGKAERERVQAQVDKRKPKGKKKKKNASTDEESE</sequence>
<evidence type="ECO:0000256" key="5">
    <source>
        <dbReference type="ARBA" id="ARBA00022763"/>
    </source>
</evidence>
<evidence type="ECO:0000256" key="7">
    <source>
        <dbReference type="ARBA" id="ARBA00022833"/>
    </source>
</evidence>
<dbReference type="GO" id="GO:0005739">
    <property type="term" value="C:mitochondrion"/>
    <property type="evidence" value="ECO:0007669"/>
    <property type="project" value="TreeGrafter"/>
</dbReference>
<organism evidence="11 12">
    <name type="scientific">Microthyrium microscopicum</name>
    <dbReference type="NCBI Taxonomy" id="703497"/>
    <lineage>
        <taxon>Eukaryota</taxon>
        <taxon>Fungi</taxon>
        <taxon>Dikarya</taxon>
        <taxon>Ascomycota</taxon>
        <taxon>Pezizomycotina</taxon>
        <taxon>Dothideomycetes</taxon>
        <taxon>Dothideomycetes incertae sedis</taxon>
        <taxon>Microthyriales</taxon>
        <taxon>Microthyriaceae</taxon>
        <taxon>Microthyrium</taxon>
    </lineage>
</organism>
<dbReference type="GO" id="GO:0006284">
    <property type="term" value="P:base-excision repair"/>
    <property type="evidence" value="ECO:0007669"/>
    <property type="project" value="TreeGrafter"/>
</dbReference>
<dbReference type="PROSITE" id="PS00730">
    <property type="entry name" value="AP_NUCLEASE_F2_2"/>
    <property type="match status" value="1"/>
</dbReference>
<feature type="domain" description="Xylose isomerase-like TIM barrel" evidence="10">
    <location>
        <begin position="96"/>
        <end position="357"/>
    </location>
</feature>
<keyword evidence="11" id="KW-0255">Endonuclease</keyword>
<dbReference type="InterPro" id="IPR001719">
    <property type="entry name" value="AP_endonuc_2"/>
</dbReference>
<dbReference type="GO" id="GO:0003906">
    <property type="term" value="F:DNA-(apurinic or apyrimidinic site) endonuclease activity"/>
    <property type="evidence" value="ECO:0007669"/>
    <property type="project" value="TreeGrafter"/>
</dbReference>
<feature type="compositionally biased region" description="Basic and acidic residues" evidence="9">
    <location>
        <begin position="393"/>
        <end position="405"/>
    </location>
</feature>
<evidence type="ECO:0000256" key="8">
    <source>
        <dbReference type="ARBA" id="ARBA00023204"/>
    </source>
</evidence>
<dbReference type="OrthoDB" id="7663182at2759"/>
<dbReference type="AlphaFoldDB" id="A0A6A6UFR8"/>
<name>A0A6A6UFR8_9PEZI</name>
<dbReference type="Pfam" id="PF01261">
    <property type="entry name" value="AP_endonuc_2"/>
    <property type="match status" value="1"/>
</dbReference>
<evidence type="ECO:0000256" key="6">
    <source>
        <dbReference type="ARBA" id="ARBA00022801"/>
    </source>
</evidence>
<dbReference type="SMART" id="SM00518">
    <property type="entry name" value="AP2Ec"/>
    <property type="match status" value="1"/>
</dbReference>
<dbReference type="HAMAP" id="MF_00152">
    <property type="entry name" value="Nfo"/>
    <property type="match status" value="1"/>
</dbReference>
<dbReference type="PANTHER" id="PTHR21445:SF0">
    <property type="entry name" value="APURINIC-APYRIMIDINIC ENDONUCLEASE"/>
    <property type="match status" value="1"/>
</dbReference>
<evidence type="ECO:0000256" key="9">
    <source>
        <dbReference type="SAM" id="MobiDB-lite"/>
    </source>
</evidence>
<comment type="cofactor">
    <cofactor evidence="1">
        <name>Zn(2+)</name>
        <dbReference type="ChEBI" id="CHEBI:29105"/>
    </cofactor>
</comment>
<reference evidence="11" key="1">
    <citation type="journal article" date="2020" name="Stud. Mycol.">
        <title>101 Dothideomycetes genomes: a test case for predicting lifestyles and emergence of pathogens.</title>
        <authorList>
            <person name="Haridas S."/>
            <person name="Albert R."/>
            <person name="Binder M."/>
            <person name="Bloem J."/>
            <person name="Labutti K."/>
            <person name="Salamov A."/>
            <person name="Andreopoulos B."/>
            <person name="Baker S."/>
            <person name="Barry K."/>
            <person name="Bills G."/>
            <person name="Bluhm B."/>
            <person name="Cannon C."/>
            <person name="Castanera R."/>
            <person name="Culley D."/>
            <person name="Daum C."/>
            <person name="Ezra D."/>
            <person name="Gonzalez J."/>
            <person name="Henrissat B."/>
            <person name="Kuo A."/>
            <person name="Liang C."/>
            <person name="Lipzen A."/>
            <person name="Lutzoni F."/>
            <person name="Magnuson J."/>
            <person name="Mondo S."/>
            <person name="Nolan M."/>
            <person name="Ohm R."/>
            <person name="Pangilinan J."/>
            <person name="Park H.-J."/>
            <person name="Ramirez L."/>
            <person name="Alfaro M."/>
            <person name="Sun H."/>
            <person name="Tritt A."/>
            <person name="Yoshinaga Y."/>
            <person name="Zwiers L.-H."/>
            <person name="Turgeon B."/>
            <person name="Goodwin S."/>
            <person name="Spatafora J."/>
            <person name="Crous P."/>
            <person name="Grigoriev I."/>
        </authorList>
    </citation>
    <scope>NUCLEOTIDE SEQUENCE</scope>
    <source>
        <strain evidence="11">CBS 115976</strain>
    </source>
</reference>
<dbReference type="GO" id="GO:0008270">
    <property type="term" value="F:zinc ion binding"/>
    <property type="evidence" value="ECO:0007669"/>
    <property type="project" value="InterPro"/>
</dbReference>
<evidence type="ECO:0000256" key="2">
    <source>
        <dbReference type="ARBA" id="ARBA00005340"/>
    </source>
</evidence>
<feature type="region of interest" description="Disordered" evidence="9">
    <location>
        <begin position="1"/>
        <end position="56"/>
    </location>
</feature>
<keyword evidence="5" id="KW-0227">DNA damage</keyword>
<dbReference type="PROSITE" id="PS00731">
    <property type="entry name" value="AP_NUCLEASE_F2_3"/>
    <property type="match status" value="1"/>
</dbReference>
<dbReference type="Proteomes" id="UP000799302">
    <property type="component" value="Unassembled WGS sequence"/>
</dbReference>
<dbReference type="InterPro" id="IPR036237">
    <property type="entry name" value="Xyl_isomerase-like_sf"/>
</dbReference>
<evidence type="ECO:0000259" key="10">
    <source>
        <dbReference type="Pfam" id="PF01261"/>
    </source>
</evidence>
<proteinExistence type="inferred from homology"/>
<feature type="compositionally biased region" description="Basic residues" evidence="9">
    <location>
        <begin position="47"/>
        <end position="56"/>
    </location>
</feature>
<dbReference type="GO" id="GO:0008081">
    <property type="term" value="F:phosphoric diester hydrolase activity"/>
    <property type="evidence" value="ECO:0007669"/>
    <property type="project" value="TreeGrafter"/>
</dbReference>
<accession>A0A6A6UFR8</accession>
<dbReference type="CDD" id="cd00019">
    <property type="entry name" value="AP2Ec"/>
    <property type="match status" value="1"/>
</dbReference>
<keyword evidence="6" id="KW-0378">Hydrolase</keyword>
<keyword evidence="4" id="KW-0479">Metal-binding</keyword>
<keyword evidence="11" id="KW-0540">Nuclease</keyword>
<evidence type="ECO:0000256" key="3">
    <source>
        <dbReference type="ARBA" id="ARBA00021759"/>
    </source>
</evidence>
<dbReference type="InterPro" id="IPR013022">
    <property type="entry name" value="Xyl_isomerase-like_TIM-brl"/>
</dbReference>
<dbReference type="FunFam" id="3.20.20.150:FF:000001">
    <property type="entry name" value="Probable endonuclease 4"/>
    <property type="match status" value="1"/>
</dbReference>
<feature type="compositionally biased region" description="Basic residues" evidence="9">
    <location>
        <begin position="406"/>
        <end position="416"/>
    </location>
</feature>
<protein>
    <recommendedName>
        <fullName evidence="3">Apurinic-apyrimidinic endonuclease 1</fullName>
    </recommendedName>
</protein>
<dbReference type="GO" id="GO:0003677">
    <property type="term" value="F:DNA binding"/>
    <property type="evidence" value="ECO:0007669"/>
    <property type="project" value="InterPro"/>
</dbReference>
<keyword evidence="7" id="KW-0862">Zinc</keyword>
<dbReference type="GO" id="GO:0005634">
    <property type="term" value="C:nucleus"/>
    <property type="evidence" value="ECO:0007669"/>
    <property type="project" value="TreeGrafter"/>
</dbReference>
<dbReference type="SUPFAM" id="SSF51658">
    <property type="entry name" value="Xylose isomerase-like"/>
    <property type="match status" value="1"/>
</dbReference>
<dbReference type="InterPro" id="IPR018246">
    <property type="entry name" value="AP_endonuc_F2_Zn_BS"/>
</dbReference>
<evidence type="ECO:0000256" key="1">
    <source>
        <dbReference type="ARBA" id="ARBA00001947"/>
    </source>
</evidence>
<keyword evidence="12" id="KW-1185">Reference proteome</keyword>